<dbReference type="EMBL" id="SUMD01000004">
    <property type="protein sequence ID" value="TJZ78307.1"/>
    <property type="molecule type" value="Genomic_DNA"/>
</dbReference>
<dbReference type="Proteomes" id="UP000305109">
    <property type="component" value="Unassembled WGS sequence"/>
</dbReference>
<protein>
    <submittedName>
        <fullName evidence="2">Gas vesicle protein G</fullName>
    </submittedName>
</protein>
<accession>A0ABY2RKN0</accession>
<dbReference type="Pfam" id="PF05120">
    <property type="entry name" value="GvpG"/>
    <property type="match status" value="1"/>
</dbReference>
<dbReference type="RefSeq" id="WP_136909285.1">
    <property type="nucleotide sequence ID" value="NZ_SUMD01000004.1"/>
</dbReference>
<sequence>MGLLSFIVTLPLAPVRGVVSLAELIQRQVEEELHDPATARRELEELEDARAAGEISTEAEEQAQQAILDRMTAADPATTAEKE</sequence>
<evidence type="ECO:0000256" key="1">
    <source>
        <dbReference type="SAM" id="MobiDB-lite"/>
    </source>
</evidence>
<keyword evidence="3" id="KW-1185">Reference proteome</keyword>
<gene>
    <name evidence="2" type="ORF">FCG67_09615</name>
</gene>
<proteinExistence type="predicted"/>
<comment type="caution">
    <text evidence="2">The sequence shown here is derived from an EMBL/GenBank/DDBJ whole genome shotgun (WGS) entry which is preliminary data.</text>
</comment>
<name>A0ABY2RKN0_9NOCA</name>
<feature type="region of interest" description="Disordered" evidence="1">
    <location>
        <begin position="48"/>
        <end position="83"/>
    </location>
</feature>
<evidence type="ECO:0000313" key="3">
    <source>
        <dbReference type="Proteomes" id="UP000305109"/>
    </source>
</evidence>
<dbReference type="InterPro" id="IPR007804">
    <property type="entry name" value="GvpG"/>
</dbReference>
<organism evidence="2 3">
    <name type="scientific">Rhodococcus oryzae</name>
    <dbReference type="NCBI Taxonomy" id="2571143"/>
    <lineage>
        <taxon>Bacteria</taxon>
        <taxon>Bacillati</taxon>
        <taxon>Actinomycetota</taxon>
        <taxon>Actinomycetes</taxon>
        <taxon>Mycobacteriales</taxon>
        <taxon>Nocardiaceae</taxon>
        <taxon>Rhodococcus</taxon>
    </lineage>
</organism>
<reference evidence="2 3" key="1">
    <citation type="submission" date="2019-04" db="EMBL/GenBank/DDBJ databases">
        <title>Rhodococcus oryzae sp. nov., a novel actinomycete isolated from rhizosphere soil of rice (Oryza sativa L.).</title>
        <authorList>
            <person name="Li C."/>
        </authorList>
    </citation>
    <scope>NUCLEOTIDE SEQUENCE [LARGE SCALE GENOMIC DNA]</scope>
    <source>
        <strain evidence="2 3">NEAU-CX67</strain>
    </source>
</reference>
<evidence type="ECO:0000313" key="2">
    <source>
        <dbReference type="EMBL" id="TJZ78307.1"/>
    </source>
</evidence>